<reference evidence="3 4" key="1">
    <citation type="journal article" date="2019" name="Sci. Data">
        <title>Hybrid genome assembly and annotation of Danionella translucida.</title>
        <authorList>
            <person name="Kadobianskyi M."/>
            <person name="Schulze L."/>
            <person name="Schuelke M."/>
            <person name="Judkewitz B."/>
        </authorList>
    </citation>
    <scope>NUCLEOTIDE SEQUENCE [LARGE SCALE GENOMIC DNA]</scope>
    <source>
        <strain evidence="3 4">Bolton</strain>
    </source>
</reference>
<gene>
    <name evidence="3" type="ORF">DNTS_032624</name>
</gene>
<keyword evidence="2" id="KW-0732">Signal</keyword>
<accession>A0A553R763</accession>
<sequence length="103" mass="10613">MKTVCLLCFAMLLISLPFSSQGSPDTKSSSASSSGTSSTSNTNSSAVGLIPESHPEIKSEQAKDEKQNTTAGIEGNAAGQNVMSAALSLLVPAVTLTLIHNRF</sequence>
<dbReference type="Proteomes" id="UP000316079">
    <property type="component" value="Unassembled WGS sequence"/>
</dbReference>
<feature type="chain" id="PRO_5021830770" evidence="2">
    <location>
        <begin position="23"/>
        <end position="103"/>
    </location>
</feature>
<feature type="compositionally biased region" description="Low complexity" evidence="1">
    <location>
        <begin position="28"/>
        <end position="46"/>
    </location>
</feature>
<dbReference type="AlphaFoldDB" id="A0A553R763"/>
<protein>
    <submittedName>
        <fullName evidence="3">Uncharacterized protein</fullName>
    </submittedName>
</protein>
<keyword evidence="4" id="KW-1185">Reference proteome</keyword>
<organism evidence="3 4">
    <name type="scientific">Danionella cerebrum</name>
    <dbReference type="NCBI Taxonomy" id="2873325"/>
    <lineage>
        <taxon>Eukaryota</taxon>
        <taxon>Metazoa</taxon>
        <taxon>Chordata</taxon>
        <taxon>Craniata</taxon>
        <taxon>Vertebrata</taxon>
        <taxon>Euteleostomi</taxon>
        <taxon>Actinopterygii</taxon>
        <taxon>Neopterygii</taxon>
        <taxon>Teleostei</taxon>
        <taxon>Ostariophysi</taxon>
        <taxon>Cypriniformes</taxon>
        <taxon>Danionidae</taxon>
        <taxon>Danioninae</taxon>
        <taxon>Danionella</taxon>
    </lineage>
</organism>
<feature type="region of interest" description="Disordered" evidence="1">
    <location>
        <begin position="18"/>
        <end position="75"/>
    </location>
</feature>
<name>A0A553R763_9TELE</name>
<evidence type="ECO:0000313" key="4">
    <source>
        <dbReference type="Proteomes" id="UP000316079"/>
    </source>
</evidence>
<comment type="caution">
    <text evidence="3">The sequence shown here is derived from an EMBL/GenBank/DDBJ whole genome shotgun (WGS) entry which is preliminary data.</text>
</comment>
<feature type="compositionally biased region" description="Basic and acidic residues" evidence="1">
    <location>
        <begin position="53"/>
        <end position="67"/>
    </location>
</feature>
<feature type="signal peptide" evidence="2">
    <location>
        <begin position="1"/>
        <end position="22"/>
    </location>
</feature>
<evidence type="ECO:0000256" key="2">
    <source>
        <dbReference type="SAM" id="SignalP"/>
    </source>
</evidence>
<proteinExistence type="predicted"/>
<feature type="compositionally biased region" description="Polar residues" evidence="1">
    <location>
        <begin position="18"/>
        <end position="27"/>
    </location>
</feature>
<dbReference type="EMBL" id="SRMA01025197">
    <property type="protein sequence ID" value="TRY98018.1"/>
    <property type="molecule type" value="Genomic_DNA"/>
</dbReference>
<evidence type="ECO:0000256" key="1">
    <source>
        <dbReference type="SAM" id="MobiDB-lite"/>
    </source>
</evidence>
<evidence type="ECO:0000313" key="3">
    <source>
        <dbReference type="EMBL" id="TRY98018.1"/>
    </source>
</evidence>